<sequence>MAPEASAARTSMVRYAVITAVLGAAFTALGPVLGDLSALTRAAVPAAALMVVCPPVAAYLVARREGTLRAWVAVLRRWRAPWWAWVVAAVLMPAVVVLSTRAPAGTPDPLPVGGVLALVAVFLVSAALENAGWSAFALPRMALLATPLVTGVLIGVFWALWHVVPYAQGGHSASWIAGQCVFTVVLRVLLVQLSVRSGNLMWPAVVAHASYNVAWAASPGAGTAYDPWVASAWTAAAALALLATAPRGARDRWPASAGVTPPR</sequence>
<keyword evidence="4" id="KW-1185">Reference proteome</keyword>
<evidence type="ECO:0000256" key="1">
    <source>
        <dbReference type="SAM" id="Phobius"/>
    </source>
</evidence>
<dbReference type="GO" id="GO:0006508">
    <property type="term" value="P:proteolysis"/>
    <property type="evidence" value="ECO:0007669"/>
    <property type="project" value="UniProtKB-KW"/>
</dbReference>
<keyword evidence="3" id="KW-0378">Hydrolase</keyword>
<reference evidence="3 4" key="1">
    <citation type="submission" date="2022-07" db="EMBL/GenBank/DDBJ databases">
        <title>Novel species in genus cellulomonas.</title>
        <authorList>
            <person name="Ye L."/>
        </authorList>
    </citation>
    <scope>NUCLEOTIDE SEQUENCE [LARGE SCALE GENOMIC DNA]</scope>
    <source>
        <strain evidence="4">zg-Y908</strain>
    </source>
</reference>
<feature type="transmembrane region" description="Helical" evidence="1">
    <location>
        <begin position="173"/>
        <end position="193"/>
    </location>
</feature>
<dbReference type="EC" id="3.4.-.-" evidence="3"/>
<gene>
    <name evidence="3" type="ORF">NP075_01630</name>
</gene>
<dbReference type="Pfam" id="PF02517">
    <property type="entry name" value="Rce1-like"/>
    <property type="match status" value="1"/>
</dbReference>
<dbReference type="RefSeq" id="WP_227564753.1">
    <property type="nucleotide sequence ID" value="NZ_CP101989.1"/>
</dbReference>
<keyword evidence="1" id="KW-1133">Transmembrane helix</keyword>
<name>A0ABY5K6P7_9CELL</name>
<feature type="transmembrane region" description="Helical" evidence="1">
    <location>
        <begin position="42"/>
        <end position="62"/>
    </location>
</feature>
<organism evidence="3 4">
    <name type="scientific">Cellulomonas wangsupingiae</name>
    <dbReference type="NCBI Taxonomy" id="2968085"/>
    <lineage>
        <taxon>Bacteria</taxon>
        <taxon>Bacillati</taxon>
        <taxon>Actinomycetota</taxon>
        <taxon>Actinomycetes</taxon>
        <taxon>Micrococcales</taxon>
        <taxon>Cellulomonadaceae</taxon>
        <taxon>Cellulomonas</taxon>
    </lineage>
</organism>
<accession>A0ABY5K6P7</accession>
<feature type="transmembrane region" description="Helical" evidence="1">
    <location>
        <begin position="12"/>
        <end position="30"/>
    </location>
</feature>
<dbReference type="Proteomes" id="UP001317322">
    <property type="component" value="Chromosome"/>
</dbReference>
<evidence type="ECO:0000313" key="4">
    <source>
        <dbReference type="Proteomes" id="UP001317322"/>
    </source>
</evidence>
<feature type="transmembrane region" description="Helical" evidence="1">
    <location>
        <begin position="110"/>
        <end position="129"/>
    </location>
</feature>
<evidence type="ECO:0000259" key="2">
    <source>
        <dbReference type="Pfam" id="PF02517"/>
    </source>
</evidence>
<keyword evidence="1" id="KW-0472">Membrane</keyword>
<keyword evidence="1" id="KW-0812">Transmembrane</keyword>
<dbReference type="GO" id="GO:0008233">
    <property type="term" value="F:peptidase activity"/>
    <property type="evidence" value="ECO:0007669"/>
    <property type="project" value="UniProtKB-KW"/>
</dbReference>
<keyword evidence="3" id="KW-0645">Protease</keyword>
<evidence type="ECO:0000313" key="3">
    <source>
        <dbReference type="EMBL" id="UUI65469.1"/>
    </source>
</evidence>
<feature type="domain" description="CAAX prenyl protease 2/Lysostaphin resistance protein A-like" evidence="2">
    <location>
        <begin position="114"/>
        <end position="213"/>
    </location>
</feature>
<dbReference type="EMBL" id="CP101989">
    <property type="protein sequence ID" value="UUI65469.1"/>
    <property type="molecule type" value="Genomic_DNA"/>
</dbReference>
<feature type="transmembrane region" description="Helical" evidence="1">
    <location>
        <begin position="82"/>
        <end position="104"/>
    </location>
</feature>
<proteinExistence type="predicted"/>
<protein>
    <submittedName>
        <fullName evidence="3">CPBP family glutamic-type intramembrane protease</fullName>
        <ecNumber evidence="3">3.4.-.-</ecNumber>
    </submittedName>
</protein>
<dbReference type="InterPro" id="IPR003675">
    <property type="entry name" value="Rce1/LyrA-like_dom"/>
</dbReference>
<feature type="transmembrane region" description="Helical" evidence="1">
    <location>
        <begin position="141"/>
        <end position="161"/>
    </location>
</feature>